<dbReference type="InterPro" id="IPR009057">
    <property type="entry name" value="Homeodomain-like_sf"/>
</dbReference>
<evidence type="ECO:0000313" key="5">
    <source>
        <dbReference type="EMBL" id="NNJ24102.1"/>
    </source>
</evidence>
<dbReference type="InterPro" id="IPR018060">
    <property type="entry name" value="HTH_AraC"/>
</dbReference>
<organism evidence="5 6">
    <name type="scientific">Alienimonas chondri</name>
    <dbReference type="NCBI Taxonomy" id="2681879"/>
    <lineage>
        <taxon>Bacteria</taxon>
        <taxon>Pseudomonadati</taxon>
        <taxon>Planctomycetota</taxon>
        <taxon>Planctomycetia</taxon>
        <taxon>Planctomycetales</taxon>
        <taxon>Planctomycetaceae</taxon>
        <taxon>Alienimonas</taxon>
    </lineage>
</organism>
<name>A0ABX1V782_9PLAN</name>
<dbReference type="CDD" id="cd01543">
    <property type="entry name" value="PBP1_XylR"/>
    <property type="match status" value="1"/>
</dbReference>
<dbReference type="SUPFAM" id="SSF53822">
    <property type="entry name" value="Periplasmic binding protein-like I"/>
    <property type="match status" value="1"/>
</dbReference>
<dbReference type="PROSITE" id="PS01124">
    <property type="entry name" value="HTH_ARAC_FAMILY_2"/>
    <property type="match status" value="1"/>
</dbReference>
<evidence type="ECO:0000313" key="6">
    <source>
        <dbReference type="Proteomes" id="UP000609651"/>
    </source>
</evidence>
<dbReference type="RefSeq" id="WP_171182678.1">
    <property type="nucleotide sequence ID" value="NZ_WTPX01000003.1"/>
</dbReference>
<protein>
    <submittedName>
        <fullName evidence="5">Xylose operon regulatory protein</fullName>
    </submittedName>
</protein>
<accession>A0ABX1V782</accession>
<keyword evidence="2" id="KW-0238">DNA-binding</keyword>
<dbReference type="InterPro" id="IPR028082">
    <property type="entry name" value="Peripla_BP_I"/>
</dbReference>
<reference evidence="5 6" key="1">
    <citation type="journal article" date="2020" name="Syst. Appl. Microbiol.">
        <title>Alienimonas chondri sp. nov., a novel planctomycete isolated from the biofilm of the red alga Chondrus crispus.</title>
        <authorList>
            <person name="Vitorino I."/>
            <person name="Albuquerque L."/>
            <person name="Wiegand S."/>
            <person name="Kallscheuer N."/>
            <person name="da Costa M.S."/>
            <person name="Lobo-da-Cunha A."/>
            <person name="Jogler C."/>
            <person name="Lage O.M."/>
        </authorList>
    </citation>
    <scope>NUCLEOTIDE SEQUENCE [LARGE SCALE GENOMIC DNA]</scope>
    <source>
        <strain evidence="5 6">LzC2</strain>
    </source>
</reference>
<dbReference type="SMART" id="SM00342">
    <property type="entry name" value="HTH_ARAC"/>
    <property type="match status" value="1"/>
</dbReference>
<dbReference type="Proteomes" id="UP000609651">
    <property type="component" value="Unassembled WGS sequence"/>
</dbReference>
<dbReference type="PANTHER" id="PTHR30146">
    <property type="entry name" value="LACI-RELATED TRANSCRIPTIONAL REPRESSOR"/>
    <property type="match status" value="1"/>
</dbReference>
<dbReference type="Pfam" id="PF13377">
    <property type="entry name" value="Peripla_BP_3"/>
    <property type="match status" value="1"/>
</dbReference>
<keyword evidence="1" id="KW-0805">Transcription regulation</keyword>
<dbReference type="Gene3D" id="3.40.50.2300">
    <property type="match status" value="2"/>
</dbReference>
<sequence length="399" mass="44099">MKPRPRVALFVESSRAYGRGLLRGVAAFARTRTNWTLIHHEMTLDAELPPWLGGLAINGAIARVSQRTIDPLRDLGVPLVDVWCRYSHRGVPQIETDDDAVARLAFDHLRERGFRRFAFCGYQHAHYSEARLKRFRALVEAAGAPLSVYLVPSRPTTSLTAVEQSGLFDLEPLSRWLQSLKPPTGLFACNDVRGQQVLNACAAAAIAVPDDLGVVGVDDDDVICPLCDPPLSSVRPDAEGVGFLAGETLFELMNGPAGSLPDRSGGPPVRYVPPRTVTERLSTRVAVVEDRELARVVRYIRDHACDGINVKDVAAFSTLSRRQLERRFRAELGRTPHQEITAAQVARVKQLLTETTMTLEQISPLAGYEYQERLGAVFKRETGLTPGAYRRQSQGRTDP</sequence>
<evidence type="ECO:0000256" key="3">
    <source>
        <dbReference type="ARBA" id="ARBA00023163"/>
    </source>
</evidence>
<evidence type="ECO:0000259" key="4">
    <source>
        <dbReference type="PROSITE" id="PS01124"/>
    </source>
</evidence>
<dbReference type="Pfam" id="PF12833">
    <property type="entry name" value="HTH_18"/>
    <property type="match status" value="1"/>
</dbReference>
<dbReference type="PANTHER" id="PTHR30146:SF24">
    <property type="entry name" value="XYLOSE OPERON REGULATORY PROTEIN"/>
    <property type="match status" value="1"/>
</dbReference>
<keyword evidence="6" id="KW-1185">Reference proteome</keyword>
<evidence type="ECO:0000256" key="1">
    <source>
        <dbReference type="ARBA" id="ARBA00023015"/>
    </source>
</evidence>
<dbReference type="InterPro" id="IPR046335">
    <property type="entry name" value="LacI/GalR-like_sensor"/>
</dbReference>
<proteinExistence type="predicted"/>
<dbReference type="EMBL" id="WTPX01000003">
    <property type="protein sequence ID" value="NNJ24102.1"/>
    <property type="molecule type" value="Genomic_DNA"/>
</dbReference>
<keyword evidence="3" id="KW-0804">Transcription</keyword>
<feature type="domain" description="HTH araC/xylS-type" evidence="4">
    <location>
        <begin position="294"/>
        <end position="392"/>
    </location>
</feature>
<dbReference type="SUPFAM" id="SSF46689">
    <property type="entry name" value="Homeodomain-like"/>
    <property type="match status" value="2"/>
</dbReference>
<evidence type="ECO:0000256" key="2">
    <source>
        <dbReference type="ARBA" id="ARBA00023125"/>
    </source>
</evidence>
<gene>
    <name evidence="5" type="primary">xylR_1</name>
    <name evidence="5" type="ORF">LzC2_01520</name>
</gene>
<comment type="caution">
    <text evidence="5">The sequence shown here is derived from an EMBL/GenBank/DDBJ whole genome shotgun (WGS) entry which is preliminary data.</text>
</comment>
<dbReference type="Gene3D" id="1.10.10.60">
    <property type="entry name" value="Homeodomain-like"/>
    <property type="match status" value="1"/>
</dbReference>